<keyword evidence="5 10" id="KW-0812">Transmembrane</keyword>
<reference evidence="13 14" key="1">
    <citation type="submission" date="2024-01" db="EMBL/GenBank/DDBJ databases">
        <authorList>
            <person name="Alioto T."/>
            <person name="Alioto T."/>
            <person name="Gomez Garrido J."/>
        </authorList>
    </citation>
    <scope>NUCLEOTIDE SEQUENCE [LARGE SCALE GENOMIC DNA]</scope>
</reference>
<dbReference type="InterPro" id="IPR036598">
    <property type="entry name" value="GOLD_dom_sf"/>
</dbReference>
<evidence type="ECO:0000256" key="10">
    <source>
        <dbReference type="RuleBase" id="RU003827"/>
    </source>
</evidence>
<gene>
    <name evidence="13" type="ORF">FSCOSCO3_A015636</name>
</gene>
<dbReference type="Gene3D" id="2.60.120.680">
    <property type="entry name" value="GOLD domain"/>
    <property type="match status" value="1"/>
</dbReference>
<evidence type="ECO:0000256" key="7">
    <source>
        <dbReference type="ARBA" id="ARBA00022824"/>
    </source>
</evidence>
<dbReference type="InterPro" id="IPR009038">
    <property type="entry name" value="GOLD_dom"/>
</dbReference>
<comment type="similarity">
    <text evidence="4 10">Belongs to the EMP24/GP25L family.</text>
</comment>
<keyword evidence="14" id="KW-1185">Reference proteome</keyword>
<keyword evidence="8 11" id="KW-1133">Transmembrane helix</keyword>
<evidence type="ECO:0000259" key="12">
    <source>
        <dbReference type="PROSITE" id="PS50866"/>
    </source>
</evidence>
<name>A0AAV1PDN5_SCOSC</name>
<dbReference type="InterPro" id="IPR015720">
    <property type="entry name" value="Emp24-like"/>
</dbReference>
<dbReference type="GO" id="GO:0005789">
    <property type="term" value="C:endoplasmic reticulum membrane"/>
    <property type="evidence" value="ECO:0007669"/>
    <property type="project" value="UniProtKB-SubCell"/>
</dbReference>
<evidence type="ECO:0000256" key="8">
    <source>
        <dbReference type="ARBA" id="ARBA00022989"/>
    </source>
</evidence>
<evidence type="ECO:0000256" key="6">
    <source>
        <dbReference type="ARBA" id="ARBA00022729"/>
    </source>
</evidence>
<dbReference type="AlphaFoldDB" id="A0AAV1PDN5"/>
<sequence length="235" mass="26689">MELLRRKQGCAGRLLVLAVVFGWCFGCVRSFGHGGQDSEFTFLLQAGRSECFFQTAAKNGTMEVEYQVIAGAGMDVDFTIISPANIQLISESRRSDGVHVVDATEEGDYQICFDNTFSRFSEKMVFFEIILEGQGGDVGGDEEWAGLEEPDGSLLEYKLEDIRESMDSLHRRLERSRQMQTVLRAFEARDRNLLEDNLWRVSFWSCASVLVMLCVALTQVYTVRKLFDDKRRVCT</sequence>
<dbReference type="GO" id="GO:0005794">
    <property type="term" value="C:Golgi apparatus"/>
    <property type="evidence" value="ECO:0007669"/>
    <property type="project" value="UniProtKB-SubCell"/>
</dbReference>
<accession>A0AAV1PDN5</accession>
<keyword evidence="9 11" id="KW-0472">Membrane</keyword>
<evidence type="ECO:0000256" key="5">
    <source>
        <dbReference type="ARBA" id="ARBA00022692"/>
    </source>
</evidence>
<evidence type="ECO:0000313" key="14">
    <source>
        <dbReference type="Proteomes" id="UP001314229"/>
    </source>
</evidence>
<keyword evidence="7" id="KW-0256">Endoplasmic reticulum</keyword>
<dbReference type="GO" id="GO:0033116">
    <property type="term" value="C:endoplasmic reticulum-Golgi intermediate compartment membrane"/>
    <property type="evidence" value="ECO:0007669"/>
    <property type="project" value="UniProtKB-SubCell"/>
</dbReference>
<evidence type="ECO:0000256" key="11">
    <source>
        <dbReference type="SAM" id="Phobius"/>
    </source>
</evidence>
<comment type="subcellular location">
    <subcellularLocation>
        <location evidence="1">Endoplasmic reticulum membrane</location>
        <topology evidence="1">Single-pass type I membrane protein</topology>
    </subcellularLocation>
    <subcellularLocation>
        <location evidence="2">Endoplasmic reticulum-Golgi intermediate compartment membrane</location>
        <topology evidence="2">Single-pass type I membrane protein</topology>
    </subcellularLocation>
    <subcellularLocation>
        <location evidence="3">Golgi apparatus</location>
        <location evidence="3">cis-Golgi network membrane</location>
        <topology evidence="3">Single-pass type I membrane protein</topology>
    </subcellularLocation>
    <subcellularLocation>
        <location evidence="10">Membrane</location>
        <topology evidence="10">Single-pass type I membrane protein</topology>
    </subcellularLocation>
</comment>
<dbReference type="PANTHER" id="PTHR22811">
    <property type="entry name" value="TRANSMEMBRANE EMP24 DOMAIN-CONTAINING PROTEIN"/>
    <property type="match status" value="1"/>
</dbReference>
<evidence type="ECO:0000256" key="3">
    <source>
        <dbReference type="ARBA" id="ARBA00004619"/>
    </source>
</evidence>
<dbReference type="Proteomes" id="UP001314229">
    <property type="component" value="Unassembled WGS sequence"/>
</dbReference>
<evidence type="ECO:0000256" key="2">
    <source>
        <dbReference type="ARBA" id="ARBA00004151"/>
    </source>
</evidence>
<dbReference type="PROSITE" id="PS50866">
    <property type="entry name" value="GOLD"/>
    <property type="match status" value="1"/>
</dbReference>
<organism evidence="13 14">
    <name type="scientific">Scomber scombrus</name>
    <name type="common">Atlantic mackerel</name>
    <name type="synonym">Scomber vernalis</name>
    <dbReference type="NCBI Taxonomy" id="13677"/>
    <lineage>
        <taxon>Eukaryota</taxon>
        <taxon>Metazoa</taxon>
        <taxon>Chordata</taxon>
        <taxon>Craniata</taxon>
        <taxon>Vertebrata</taxon>
        <taxon>Euteleostomi</taxon>
        <taxon>Actinopterygii</taxon>
        <taxon>Neopterygii</taxon>
        <taxon>Teleostei</taxon>
        <taxon>Neoteleostei</taxon>
        <taxon>Acanthomorphata</taxon>
        <taxon>Pelagiaria</taxon>
        <taxon>Scombriformes</taxon>
        <taxon>Scombridae</taxon>
        <taxon>Scomber</taxon>
    </lineage>
</organism>
<dbReference type="SMART" id="SM01190">
    <property type="entry name" value="EMP24_GP25L"/>
    <property type="match status" value="1"/>
</dbReference>
<dbReference type="EMBL" id="CAWUFR010000118">
    <property type="protein sequence ID" value="CAK6968371.1"/>
    <property type="molecule type" value="Genomic_DNA"/>
</dbReference>
<proteinExistence type="inferred from homology"/>
<evidence type="ECO:0000256" key="4">
    <source>
        <dbReference type="ARBA" id="ARBA00007104"/>
    </source>
</evidence>
<feature type="transmembrane region" description="Helical" evidence="11">
    <location>
        <begin position="201"/>
        <end position="223"/>
    </location>
</feature>
<evidence type="ECO:0000256" key="1">
    <source>
        <dbReference type="ARBA" id="ARBA00004115"/>
    </source>
</evidence>
<protein>
    <submittedName>
        <fullName evidence="13">Transmembrane emp24 domain-containing protein 1b</fullName>
    </submittedName>
</protein>
<evidence type="ECO:0000313" key="13">
    <source>
        <dbReference type="EMBL" id="CAK6968371.1"/>
    </source>
</evidence>
<feature type="domain" description="GOLD" evidence="12">
    <location>
        <begin position="49"/>
        <end position="131"/>
    </location>
</feature>
<dbReference type="SUPFAM" id="SSF101576">
    <property type="entry name" value="Supernatant protein factor (SPF), C-terminal domain"/>
    <property type="match status" value="1"/>
</dbReference>
<keyword evidence="6" id="KW-0732">Signal</keyword>
<comment type="caution">
    <text evidence="13">The sequence shown here is derived from an EMBL/GenBank/DDBJ whole genome shotgun (WGS) entry which is preliminary data.</text>
</comment>
<dbReference type="Pfam" id="PF01105">
    <property type="entry name" value="EMP24_GP25L"/>
    <property type="match status" value="1"/>
</dbReference>
<evidence type="ECO:0000256" key="9">
    <source>
        <dbReference type="ARBA" id="ARBA00023136"/>
    </source>
</evidence>